<dbReference type="EMBL" id="JACTNZ010000012">
    <property type="protein sequence ID" value="KAG5522068.1"/>
    <property type="molecule type" value="Genomic_DNA"/>
</dbReference>
<reference evidence="1" key="1">
    <citation type="submission" date="2020-08" db="EMBL/GenBank/DDBJ databases">
        <title>Plant Genome Project.</title>
        <authorList>
            <person name="Zhang R.-G."/>
        </authorList>
    </citation>
    <scope>NUCLEOTIDE SEQUENCE</scope>
    <source>
        <strain evidence="1">WSP0</strain>
        <tissue evidence="1">Leaf</tissue>
    </source>
</reference>
<comment type="caution">
    <text evidence="1">The sequence shown here is derived from an EMBL/GenBank/DDBJ whole genome shotgun (WGS) entry which is preliminary data.</text>
</comment>
<organism evidence="1 2">
    <name type="scientific">Rhododendron griersonianum</name>
    <dbReference type="NCBI Taxonomy" id="479676"/>
    <lineage>
        <taxon>Eukaryota</taxon>
        <taxon>Viridiplantae</taxon>
        <taxon>Streptophyta</taxon>
        <taxon>Embryophyta</taxon>
        <taxon>Tracheophyta</taxon>
        <taxon>Spermatophyta</taxon>
        <taxon>Magnoliopsida</taxon>
        <taxon>eudicotyledons</taxon>
        <taxon>Gunneridae</taxon>
        <taxon>Pentapetalae</taxon>
        <taxon>asterids</taxon>
        <taxon>Ericales</taxon>
        <taxon>Ericaceae</taxon>
        <taxon>Ericoideae</taxon>
        <taxon>Rhodoreae</taxon>
        <taxon>Rhododendron</taxon>
    </lineage>
</organism>
<evidence type="ECO:0000313" key="1">
    <source>
        <dbReference type="EMBL" id="KAG5522068.1"/>
    </source>
</evidence>
<sequence>MTWRIQQVTRSLWIDNASGGIGGRRSALDVMTEIDIIVASSLLPAVVESVATGRRFMRGTLLGPRILRWRSPRRLLRLK</sequence>
<dbReference type="AlphaFoldDB" id="A0AAV6I080"/>
<gene>
    <name evidence="1" type="ORF">RHGRI_034317</name>
</gene>
<evidence type="ECO:0000313" key="2">
    <source>
        <dbReference type="Proteomes" id="UP000823749"/>
    </source>
</evidence>
<name>A0AAV6I080_9ERIC</name>
<proteinExistence type="predicted"/>
<dbReference type="Proteomes" id="UP000823749">
    <property type="component" value="Chromosome 12"/>
</dbReference>
<accession>A0AAV6I080</accession>
<keyword evidence="2" id="KW-1185">Reference proteome</keyword>
<protein>
    <submittedName>
        <fullName evidence="1">Uncharacterized protein</fullName>
    </submittedName>
</protein>